<evidence type="ECO:0000256" key="7">
    <source>
        <dbReference type="SAM" id="Coils"/>
    </source>
</evidence>
<evidence type="ECO:0000256" key="1">
    <source>
        <dbReference type="ARBA" id="ARBA00004752"/>
    </source>
</evidence>
<dbReference type="GO" id="GO:0008360">
    <property type="term" value="P:regulation of cell shape"/>
    <property type="evidence" value="ECO:0007669"/>
    <property type="project" value="UniProtKB-UniRule"/>
</dbReference>
<comment type="caution">
    <text evidence="10">The sequence shown here is derived from an EMBL/GenBank/DDBJ whole genome shotgun (WGS) entry which is preliminary data.</text>
</comment>
<reference evidence="10" key="1">
    <citation type="submission" date="2022-04" db="EMBL/GenBank/DDBJ databases">
        <title>Corynebacterium kalidii LD5P10.</title>
        <authorList>
            <person name="Sun J.Q."/>
        </authorList>
    </citation>
    <scope>NUCLEOTIDE SEQUENCE</scope>
    <source>
        <strain evidence="10">LD5P10</strain>
    </source>
</reference>
<keyword evidence="11" id="KW-1185">Reference proteome</keyword>
<dbReference type="InterPro" id="IPR005490">
    <property type="entry name" value="LD_TPept_cat_dom"/>
</dbReference>
<evidence type="ECO:0000256" key="2">
    <source>
        <dbReference type="ARBA" id="ARBA00022679"/>
    </source>
</evidence>
<feature type="domain" description="L,D-TPase catalytic" evidence="9">
    <location>
        <begin position="157"/>
        <end position="265"/>
    </location>
</feature>
<feature type="region of interest" description="Disordered" evidence="8">
    <location>
        <begin position="172"/>
        <end position="195"/>
    </location>
</feature>
<comment type="pathway">
    <text evidence="1 6">Cell wall biogenesis; peptidoglycan biosynthesis.</text>
</comment>
<dbReference type="EMBL" id="JALIEA010000016">
    <property type="protein sequence ID" value="MCJ7859107.1"/>
    <property type="molecule type" value="Genomic_DNA"/>
</dbReference>
<evidence type="ECO:0000313" key="10">
    <source>
        <dbReference type="EMBL" id="MCJ7859107.1"/>
    </source>
</evidence>
<evidence type="ECO:0000256" key="5">
    <source>
        <dbReference type="ARBA" id="ARBA00023316"/>
    </source>
</evidence>
<keyword evidence="4 6" id="KW-0573">Peptidoglycan synthesis</keyword>
<feature type="coiled-coil region" evidence="7">
    <location>
        <begin position="114"/>
        <end position="150"/>
    </location>
</feature>
<feature type="active site" description="Nucleophile" evidence="6">
    <location>
        <position position="241"/>
    </location>
</feature>
<dbReference type="PANTHER" id="PTHR30582">
    <property type="entry name" value="L,D-TRANSPEPTIDASE"/>
    <property type="match status" value="1"/>
</dbReference>
<organism evidence="10 11">
    <name type="scientific">Corynebacterium kalidii</name>
    <dbReference type="NCBI Taxonomy" id="2931982"/>
    <lineage>
        <taxon>Bacteria</taxon>
        <taxon>Bacillati</taxon>
        <taxon>Actinomycetota</taxon>
        <taxon>Actinomycetes</taxon>
        <taxon>Mycobacteriales</taxon>
        <taxon>Corynebacteriaceae</taxon>
        <taxon>Corynebacterium</taxon>
    </lineage>
</organism>
<evidence type="ECO:0000256" key="6">
    <source>
        <dbReference type="PROSITE-ProRule" id="PRU01373"/>
    </source>
</evidence>
<name>A0A9X2B008_9CORY</name>
<proteinExistence type="predicted"/>
<dbReference type="PROSITE" id="PS52029">
    <property type="entry name" value="LD_TPASE"/>
    <property type="match status" value="1"/>
</dbReference>
<keyword evidence="2" id="KW-0808">Transferase</keyword>
<evidence type="ECO:0000313" key="11">
    <source>
        <dbReference type="Proteomes" id="UP001139207"/>
    </source>
</evidence>
<keyword evidence="5 6" id="KW-0961">Cell wall biogenesis/degradation</keyword>
<dbReference type="PANTHER" id="PTHR30582:SF33">
    <property type="entry name" value="EXPORTED PROTEIN"/>
    <property type="match status" value="1"/>
</dbReference>
<dbReference type="Pfam" id="PF03734">
    <property type="entry name" value="YkuD"/>
    <property type="match status" value="1"/>
</dbReference>
<dbReference type="Proteomes" id="UP001139207">
    <property type="component" value="Unassembled WGS sequence"/>
</dbReference>
<protein>
    <submittedName>
        <fullName evidence="10">L,D-transpeptidase</fullName>
    </submittedName>
</protein>
<dbReference type="RefSeq" id="WP_244804831.1">
    <property type="nucleotide sequence ID" value="NZ_JALIEA010000016.1"/>
</dbReference>
<dbReference type="InterPro" id="IPR050979">
    <property type="entry name" value="LD-transpeptidase"/>
</dbReference>
<evidence type="ECO:0000256" key="3">
    <source>
        <dbReference type="ARBA" id="ARBA00022960"/>
    </source>
</evidence>
<gene>
    <name evidence="10" type="ORF">MUN33_10350</name>
</gene>
<keyword evidence="7" id="KW-0175">Coiled coil</keyword>
<dbReference type="GO" id="GO:0071555">
    <property type="term" value="P:cell wall organization"/>
    <property type="evidence" value="ECO:0007669"/>
    <property type="project" value="UniProtKB-UniRule"/>
</dbReference>
<dbReference type="CDD" id="cd16913">
    <property type="entry name" value="YkuD_like"/>
    <property type="match status" value="1"/>
</dbReference>
<dbReference type="Gene3D" id="2.40.440.10">
    <property type="entry name" value="L,D-transpeptidase catalytic domain-like"/>
    <property type="match status" value="1"/>
</dbReference>
<dbReference type="SUPFAM" id="SSF141523">
    <property type="entry name" value="L,D-transpeptidase catalytic domain-like"/>
    <property type="match status" value="1"/>
</dbReference>
<dbReference type="GO" id="GO:0071972">
    <property type="term" value="F:peptidoglycan L,D-transpeptidase activity"/>
    <property type="evidence" value="ECO:0007669"/>
    <property type="project" value="TreeGrafter"/>
</dbReference>
<evidence type="ECO:0000259" key="9">
    <source>
        <dbReference type="PROSITE" id="PS52029"/>
    </source>
</evidence>
<sequence>MNTRKAPAHHNGPTRTIRRRAAALGIAAVTALGIGAAGAGTATAAPTLPALPALPAAGDIALPGPDEINEMVRDGVLDAHDAALLQAGKVPEQFRDAYEKGVRDLADLVAPGAVQERQDARDAAERAAAAARAEREARAAAAQRRASTNNTPCPASARVCVDIDGKRTWLQRGGETSYGPVSMSPGKPGQDTPRGNFTVQYKVKDEISREFNNAPMPYAVYFTNNGHAFHQGTLNTQSAGCVRLNNQDAVTYFNALNPGDQVFIY</sequence>
<evidence type="ECO:0000256" key="8">
    <source>
        <dbReference type="SAM" id="MobiDB-lite"/>
    </source>
</evidence>
<dbReference type="GO" id="GO:0016740">
    <property type="term" value="F:transferase activity"/>
    <property type="evidence" value="ECO:0007669"/>
    <property type="project" value="UniProtKB-KW"/>
</dbReference>
<dbReference type="AlphaFoldDB" id="A0A9X2B008"/>
<dbReference type="GO" id="GO:0018104">
    <property type="term" value="P:peptidoglycan-protein cross-linking"/>
    <property type="evidence" value="ECO:0007669"/>
    <property type="project" value="TreeGrafter"/>
</dbReference>
<keyword evidence="3 6" id="KW-0133">Cell shape</keyword>
<dbReference type="GO" id="GO:0005576">
    <property type="term" value="C:extracellular region"/>
    <property type="evidence" value="ECO:0007669"/>
    <property type="project" value="TreeGrafter"/>
</dbReference>
<accession>A0A9X2B008</accession>
<dbReference type="InterPro" id="IPR038063">
    <property type="entry name" value="Transpep_catalytic_dom"/>
</dbReference>
<evidence type="ECO:0000256" key="4">
    <source>
        <dbReference type="ARBA" id="ARBA00022984"/>
    </source>
</evidence>
<feature type="active site" description="Proton donor/acceptor" evidence="6">
    <location>
        <position position="230"/>
    </location>
</feature>